<dbReference type="EMBL" id="JACJIQ010000001">
    <property type="protein sequence ID" value="MBA9075509.1"/>
    <property type="molecule type" value="Genomic_DNA"/>
</dbReference>
<evidence type="ECO:0000313" key="2">
    <source>
        <dbReference type="EMBL" id="MBA9075509.1"/>
    </source>
</evidence>
<accession>A0A839GFR3</accession>
<sequence>MKKELVTQYIQAYNNFDVEGMLANLHDEIVFKNVSSGEVNLQLLGLSAFKAQAEQAKSFFSQREQKITSLEESADKVEVNIAYSGVLAVDLPDGPQAGERLEMEGKSIFGFRDGKIISIEDIS</sequence>
<dbReference type="GO" id="GO:0016853">
    <property type="term" value="F:isomerase activity"/>
    <property type="evidence" value="ECO:0007669"/>
    <property type="project" value="UniProtKB-KW"/>
</dbReference>
<name>A0A839GFR3_9BACT</name>
<dbReference type="SUPFAM" id="SSF54427">
    <property type="entry name" value="NTF2-like"/>
    <property type="match status" value="1"/>
</dbReference>
<keyword evidence="2" id="KW-0413">Isomerase</keyword>
<dbReference type="Proteomes" id="UP000563094">
    <property type="component" value="Unassembled WGS sequence"/>
</dbReference>
<dbReference type="InterPro" id="IPR037401">
    <property type="entry name" value="SnoaL-like"/>
</dbReference>
<proteinExistence type="predicted"/>
<organism evidence="2 3">
    <name type="scientific">Rufibacter quisquiliarum</name>
    <dbReference type="NCBI Taxonomy" id="1549639"/>
    <lineage>
        <taxon>Bacteria</taxon>
        <taxon>Pseudomonadati</taxon>
        <taxon>Bacteroidota</taxon>
        <taxon>Cytophagia</taxon>
        <taxon>Cytophagales</taxon>
        <taxon>Hymenobacteraceae</taxon>
        <taxon>Rufibacter</taxon>
    </lineage>
</organism>
<dbReference type="Gene3D" id="3.10.450.50">
    <property type="match status" value="1"/>
</dbReference>
<dbReference type="AlphaFoldDB" id="A0A839GFR3"/>
<dbReference type="RefSeq" id="WP_182511236.1">
    <property type="nucleotide sequence ID" value="NZ_JACJIQ010000001.1"/>
</dbReference>
<evidence type="ECO:0000313" key="3">
    <source>
        <dbReference type="Proteomes" id="UP000563094"/>
    </source>
</evidence>
<protein>
    <submittedName>
        <fullName evidence="2">Ketosteroid isomerase-like protein</fullName>
    </submittedName>
</protein>
<reference evidence="2 3" key="1">
    <citation type="submission" date="2020-08" db="EMBL/GenBank/DDBJ databases">
        <title>Genomic Encyclopedia of Type Strains, Phase IV (KMG-IV): sequencing the most valuable type-strain genomes for metagenomic binning, comparative biology and taxonomic classification.</title>
        <authorList>
            <person name="Goeker M."/>
        </authorList>
    </citation>
    <scope>NUCLEOTIDE SEQUENCE [LARGE SCALE GENOMIC DNA]</scope>
    <source>
        <strain evidence="2 3">DSM 29854</strain>
    </source>
</reference>
<feature type="domain" description="SnoaL-like" evidence="1">
    <location>
        <begin position="6"/>
        <end position="118"/>
    </location>
</feature>
<dbReference type="Pfam" id="PF12680">
    <property type="entry name" value="SnoaL_2"/>
    <property type="match status" value="1"/>
</dbReference>
<comment type="caution">
    <text evidence="2">The sequence shown here is derived from an EMBL/GenBank/DDBJ whole genome shotgun (WGS) entry which is preliminary data.</text>
</comment>
<evidence type="ECO:0000259" key="1">
    <source>
        <dbReference type="Pfam" id="PF12680"/>
    </source>
</evidence>
<dbReference type="InterPro" id="IPR032710">
    <property type="entry name" value="NTF2-like_dom_sf"/>
</dbReference>
<gene>
    <name evidence="2" type="ORF">FHS90_000206</name>
</gene>
<keyword evidence="3" id="KW-1185">Reference proteome</keyword>